<organism evidence="1 2">
    <name type="scientific">Trichogramma brassicae</name>
    <dbReference type="NCBI Taxonomy" id="86971"/>
    <lineage>
        <taxon>Eukaryota</taxon>
        <taxon>Metazoa</taxon>
        <taxon>Ecdysozoa</taxon>
        <taxon>Arthropoda</taxon>
        <taxon>Hexapoda</taxon>
        <taxon>Insecta</taxon>
        <taxon>Pterygota</taxon>
        <taxon>Neoptera</taxon>
        <taxon>Endopterygota</taxon>
        <taxon>Hymenoptera</taxon>
        <taxon>Apocrita</taxon>
        <taxon>Proctotrupomorpha</taxon>
        <taxon>Chalcidoidea</taxon>
        <taxon>Trichogrammatidae</taxon>
        <taxon>Trichogramma</taxon>
    </lineage>
</organism>
<sequence length="131" mass="15309">MVAAARLALCSWLMYPRSRFFAAPIARDRRSTFAIDAAERRVCCRLTYYAARRRRRVGADLLWPIRSDLIIEEESQLIPGKIQATIIIRKSMVFLNKCSDSILRILRRYRSHLPLSIELIILYNSIKVKLQ</sequence>
<dbReference type="AlphaFoldDB" id="A0A6H5I711"/>
<feature type="non-terminal residue" evidence="1">
    <location>
        <position position="131"/>
    </location>
</feature>
<evidence type="ECO:0000313" key="1">
    <source>
        <dbReference type="EMBL" id="CAB0032338.1"/>
    </source>
</evidence>
<accession>A0A6H5I711</accession>
<dbReference type="Proteomes" id="UP000479190">
    <property type="component" value="Unassembled WGS sequence"/>
</dbReference>
<dbReference type="EMBL" id="CADCXV010000676">
    <property type="protein sequence ID" value="CAB0032338.1"/>
    <property type="molecule type" value="Genomic_DNA"/>
</dbReference>
<proteinExistence type="predicted"/>
<name>A0A6H5I711_9HYME</name>
<protein>
    <submittedName>
        <fullName evidence="1">Uncharacterized protein</fullName>
    </submittedName>
</protein>
<reference evidence="1 2" key="1">
    <citation type="submission" date="2020-02" db="EMBL/GenBank/DDBJ databases">
        <authorList>
            <person name="Ferguson B K."/>
        </authorList>
    </citation>
    <scope>NUCLEOTIDE SEQUENCE [LARGE SCALE GENOMIC DNA]</scope>
</reference>
<evidence type="ECO:0000313" key="2">
    <source>
        <dbReference type="Proteomes" id="UP000479190"/>
    </source>
</evidence>
<keyword evidence="2" id="KW-1185">Reference proteome</keyword>
<gene>
    <name evidence="1" type="ORF">TBRA_LOCUS4280</name>
</gene>